<dbReference type="eggNOG" id="COG1388">
    <property type="taxonomic scope" value="Bacteria"/>
</dbReference>
<dbReference type="OrthoDB" id="9815002at2"/>
<dbReference type="SUPFAM" id="SSF54106">
    <property type="entry name" value="LysM domain"/>
    <property type="match status" value="1"/>
</dbReference>
<reference evidence="3 4" key="1">
    <citation type="journal article" date="2013" name="Genome Announc.">
        <title>Draft genome sequences for three mercury-methylating, sulfate-reducing bacteria.</title>
        <authorList>
            <person name="Brown S.D."/>
            <person name="Hurt R.A.Jr."/>
            <person name="Gilmour C.C."/>
            <person name="Elias D.A."/>
        </authorList>
    </citation>
    <scope>NUCLEOTIDE SEQUENCE [LARGE SCALE GENOMIC DNA]</scope>
    <source>
        <strain evidence="3 4">DSM 2059</strain>
    </source>
</reference>
<feature type="domain" description="LysM" evidence="2">
    <location>
        <begin position="323"/>
        <end position="367"/>
    </location>
</feature>
<keyword evidence="1" id="KW-0732">Signal</keyword>
<dbReference type="Proteomes" id="UP000014977">
    <property type="component" value="Unassembled WGS sequence"/>
</dbReference>
<dbReference type="Pfam" id="PF01464">
    <property type="entry name" value="SLT"/>
    <property type="match status" value="1"/>
</dbReference>
<dbReference type="CDD" id="cd16894">
    <property type="entry name" value="MltD-like"/>
    <property type="match status" value="1"/>
</dbReference>
<dbReference type="InterPro" id="IPR008258">
    <property type="entry name" value="Transglycosylase_SLT_dom_1"/>
</dbReference>
<dbReference type="PATRIC" id="fig|1121405.3.peg.858"/>
<keyword evidence="4" id="KW-1185">Reference proteome</keyword>
<dbReference type="PROSITE" id="PS51782">
    <property type="entry name" value="LYSM"/>
    <property type="match status" value="1"/>
</dbReference>
<comment type="caution">
    <text evidence="3">The sequence shown here is derived from an EMBL/GenBank/DDBJ whole genome shotgun (WGS) entry which is preliminary data.</text>
</comment>
<dbReference type="eggNOG" id="COG0741">
    <property type="taxonomic scope" value="Bacteria"/>
</dbReference>
<dbReference type="InterPro" id="IPR018392">
    <property type="entry name" value="LysM"/>
</dbReference>
<evidence type="ECO:0000256" key="1">
    <source>
        <dbReference type="SAM" id="SignalP"/>
    </source>
</evidence>
<dbReference type="Gene3D" id="3.10.350.10">
    <property type="entry name" value="LysM domain"/>
    <property type="match status" value="1"/>
</dbReference>
<dbReference type="CDD" id="cd00118">
    <property type="entry name" value="LysM"/>
    <property type="match status" value="1"/>
</dbReference>
<dbReference type="InterPro" id="IPR023346">
    <property type="entry name" value="Lysozyme-like_dom_sf"/>
</dbReference>
<dbReference type="Gene3D" id="1.10.530.10">
    <property type="match status" value="1"/>
</dbReference>
<dbReference type="SMART" id="SM00257">
    <property type="entry name" value="LysM"/>
    <property type="match status" value="1"/>
</dbReference>
<dbReference type="EMBL" id="ATHJ01000061">
    <property type="protein sequence ID" value="EPR42977.1"/>
    <property type="molecule type" value="Genomic_DNA"/>
</dbReference>
<sequence>MNIRQAFLAMTTWIFLAAPGLAAETPLKISEVSLFPTNLADIRISPPLDFCGEPVPLDDPDILENLEKELLLTIWNRPQFILYVKRSARYMPFIEKMLRENHMPEDLKYVAIAESALLPHIGSSAGAVGYWQFIKWTGQKYGLRIDNDIDERRNIFASTRAAIRYFKKLYGDFGSWTLAAASYNMGEAGLNRRIAEQNTRNYYHLYLPLETQRYIFRILAIKLVLSDLSKYGFDLSPSDLYPPVAFDRVRLDITSDVPVRTIADAAGTYFKKIKDLNPEIRGNRLVQGNHVILVPKGASKGFAQRFNTLLAQQKAARAAMKKEIYVVKAGDTLTLIAESLNIPLRDLLEWNQLRYNSTIHPGQRLLVMR</sequence>
<dbReference type="InterPro" id="IPR036779">
    <property type="entry name" value="LysM_dom_sf"/>
</dbReference>
<evidence type="ECO:0000313" key="3">
    <source>
        <dbReference type="EMBL" id="EPR42977.1"/>
    </source>
</evidence>
<accession>S7U0W7</accession>
<dbReference type="AlphaFoldDB" id="S7U0W7"/>
<name>S7U0W7_DESML</name>
<protein>
    <submittedName>
        <fullName evidence="3">Lytic transglycosylase catalytic</fullName>
    </submittedName>
</protein>
<dbReference type="RefSeq" id="WP_020875075.1">
    <property type="nucleotide sequence ID" value="NZ_ATHJ01000061.1"/>
</dbReference>
<feature type="chain" id="PRO_5030177246" evidence="1">
    <location>
        <begin position="23"/>
        <end position="369"/>
    </location>
</feature>
<gene>
    <name evidence="3" type="ORF">dsmv_0058</name>
</gene>
<evidence type="ECO:0000259" key="2">
    <source>
        <dbReference type="PROSITE" id="PS51782"/>
    </source>
</evidence>
<organism evidence="3 4">
    <name type="scientific">Desulfococcus multivorans DSM 2059</name>
    <dbReference type="NCBI Taxonomy" id="1121405"/>
    <lineage>
        <taxon>Bacteria</taxon>
        <taxon>Pseudomonadati</taxon>
        <taxon>Thermodesulfobacteriota</taxon>
        <taxon>Desulfobacteria</taxon>
        <taxon>Desulfobacterales</taxon>
        <taxon>Desulfococcaceae</taxon>
        <taxon>Desulfococcus</taxon>
    </lineage>
</organism>
<feature type="signal peptide" evidence="1">
    <location>
        <begin position="1"/>
        <end position="22"/>
    </location>
</feature>
<evidence type="ECO:0000313" key="4">
    <source>
        <dbReference type="Proteomes" id="UP000014977"/>
    </source>
</evidence>
<proteinExistence type="predicted"/>
<dbReference type="SUPFAM" id="SSF53955">
    <property type="entry name" value="Lysozyme-like"/>
    <property type="match status" value="1"/>
</dbReference>
<dbReference type="Pfam" id="PF01476">
    <property type="entry name" value="LysM"/>
    <property type="match status" value="1"/>
</dbReference>
<dbReference type="STRING" id="897.B2D07_10385"/>